<feature type="transmembrane region" description="Helical" evidence="2">
    <location>
        <begin position="186"/>
        <end position="205"/>
    </location>
</feature>
<evidence type="ECO:0000313" key="4">
    <source>
        <dbReference type="Proteomes" id="UP001555786"/>
    </source>
</evidence>
<keyword evidence="4" id="KW-1185">Reference proteome</keyword>
<name>A0ABV3PUT9_9HYPH</name>
<dbReference type="Proteomes" id="UP001555786">
    <property type="component" value="Unassembled WGS sequence"/>
</dbReference>
<protein>
    <submittedName>
        <fullName evidence="3">CbtA family protein</fullName>
    </submittedName>
</protein>
<feature type="transmembrane region" description="Helical" evidence="2">
    <location>
        <begin position="80"/>
        <end position="103"/>
    </location>
</feature>
<keyword evidence="2" id="KW-1133">Transmembrane helix</keyword>
<dbReference type="EMBL" id="JBFNQD010000014">
    <property type="protein sequence ID" value="MEW9309432.1"/>
    <property type="molecule type" value="Genomic_DNA"/>
</dbReference>
<feature type="transmembrane region" description="Helical" evidence="2">
    <location>
        <begin position="225"/>
        <end position="246"/>
    </location>
</feature>
<keyword evidence="2" id="KW-0472">Membrane</keyword>
<keyword evidence="2" id="KW-0812">Transmembrane</keyword>
<reference evidence="3 4" key="1">
    <citation type="submission" date="2024-07" db="EMBL/GenBank/DDBJ databases">
        <title>Description of Labrys sedimenti sp. nov., isolated from a diclofenac-degrading enrichment culture.</title>
        <authorList>
            <person name="Tancsics A."/>
            <person name="Csepanyi A."/>
        </authorList>
    </citation>
    <scope>NUCLEOTIDE SEQUENCE [LARGE SCALE GENOMIC DNA]</scope>
    <source>
        <strain evidence="3 4">LMG 23578</strain>
    </source>
</reference>
<accession>A0ABV3PUT9</accession>
<proteinExistence type="predicted"/>
<feature type="transmembrane region" description="Helical" evidence="2">
    <location>
        <begin position="115"/>
        <end position="134"/>
    </location>
</feature>
<feature type="transmembrane region" description="Helical" evidence="2">
    <location>
        <begin position="154"/>
        <end position="174"/>
    </location>
</feature>
<dbReference type="InterPro" id="IPR012666">
    <property type="entry name" value="CbtA_put"/>
</dbReference>
<comment type="caution">
    <text evidence="3">The sequence shown here is derived from an EMBL/GenBank/DDBJ whole genome shotgun (WGS) entry which is preliminary data.</text>
</comment>
<evidence type="ECO:0000313" key="3">
    <source>
        <dbReference type="EMBL" id="MEW9309432.1"/>
    </source>
</evidence>
<dbReference type="RefSeq" id="WP_367626140.1">
    <property type="nucleotide sequence ID" value="NZ_JBFNQD010000014.1"/>
</dbReference>
<feature type="compositionally biased region" description="Low complexity" evidence="1">
    <location>
        <begin position="54"/>
        <end position="63"/>
    </location>
</feature>
<dbReference type="Pfam" id="PF09490">
    <property type="entry name" value="CbtA"/>
    <property type="match status" value="1"/>
</dbReference>
<feature type="region of interest" description="Disordered" evidence="1">
    <location>
        <begin position="45"/>
        <end position="73"/>
    </location>
</feature>
<evidence type="ECO:0000256" key="1">
    <source>
        <dbReference type="SAM" id="MobiDB-lite"/>
    </source>
</evidence>
<evidence type="ECO:0000256" key="2">
    <source>
        <dbReference type="SAM" id="Phobius"/>
    </source>
</evidence>
<gene>
    <name evidence="3" type="ORF">ABXS05_28035</name>
</gene>
<sequence length="256" mass="26437">MVRSLLIRGMLIGILAGLFASGFAWVFGEPQVDAAIAFEESHASEPAPAPTAAPAPGAAQTTAAHEHEEEPVSRPVQASYGLVTGMVAYGAALGGIFALIFAFAQGRIGSLSPRATAGLIAVIGFAAIMVVPQIKYPANPPAVGNPDTIGLRTAFYFGLILLSLVTMAAALGTANRLAASLGRWNANLVGVAAYLVVMVVAMEILPTVNDIPADFSATVLWKFRIASLGIHAVLWATLGIAFGIAAQKLLQAPARH</sequence>
<organism evidence="3 4">
    <name type="scientific">Labrys neptuniae</name>
    <dbReference type="NCBI Taxonomy" id="376174"/>
    <lineage>
        <taxon>Bacteria</taxon>
        <taxon>Pseudomonadati</taxon>
        <taxon>Pseudomonadota</taxon>
        <taxon>Alphaproteobacteria</taxon>
        <taxon>Hyphomicrobiales</taxon>
        <taxon>Xanthobacteraceae</taxon>
        <taxon>Labrys</taxon>
    </lineage>
</organism>